<sequence>MAPCARPYSGSEVTPSIRIFPVFLFFFSKTPGCEVSGHRPHGPRPGLCGEHGD</sequence>
<organism evidence="2 3">
    <name type="scientific">Archangium gephyra</name>
    <dbReference type="NCBI Taxonomy" id="48"/>
    <lineage>
        <taxon>Bacteria</taxon>
        <taxon>Pseudomonadati</taxon>
        <taxon>Myxococcota</taxon>
        <taxon>Myxococcia</taxon>
        <taxon>Myxococcales</taxon>
        <taxon>Cystobacterineae</taxon>
        <taxon>Archangiaceae</taxon>
        <taxon>Archangium</taxon>
    </lineage>
</organism>
<gene>
    <name evidence="2" type="ORF">AA314_01204</name>
</gene>
<dbReference type="EMBL" id="CP011509">
    <property type="protein sequence ID" value="AKI99577.1"/>
    <property type="molecule type" value="Genomic_DNA"/>
</dbReference>
<evidence type="ECO:0000313" key="2">
    <source>
        <dbReference type="EMBL" id="AKI99577.1"/>
    </source>
</evidence>
<dbReference type="Proteomes" id="UP000035579">
    <property type="component" value="Chromosome"/>
</dbReference>
<evidence type="ECO:0000256" key="1">
    <source>
        <dbReference type="SAM" id="MobiDB-lite"/>
    </source>
</evidence>
<dbReference type="KEGG" id="age:AA314_01204"/>
<protein>
    <submittedName>
        <fullName evidence="2">Uncharacterized protein</fullName>
    </submittedName>
</protein>
<accession>A0AAC8TBE9</accession>
<dbReference type="AlphaFoldDB" id="A0AAC8TBE9"/>
<proteinExistence type="predicted"/>
<feature type="region of interest" description="Disordered" evidence="1">
    <location>
        <begin position="34"/>
        <end position="53"/>
    </location>
</feature>
<reference evidence="2 3" key="1">
    <citation type="submission" date="2015-05" db="EMBL/GenBank/DDBJ databases">
        <title>Genome assembly of Archangium gephyra DSM 2261.</title>
        <authorList>
            <person name="Sharma G."/>
            <person name="Subramanian S."/>
        </authorList>
    </citation>
    <scope>NUCLEOTIDE SEQUENCE [LARGE SCALE GENOMIC DNA]</scope>
    <source>
        <strain evidence="2 3">DSM 2261</strain>
    </source>
</reference>
<evidence type="ECO:0000313" key="3">
    <source>
        <dbReference type="Proteomes" id="UP000035579"/>
    </source>
</evidence>
<name>A0AAC8TBE9_9BACT</name>